<dbReference type="Pfam" id="PF03050">
    <property type="entry name" value="DDE_Tnp_IS66"/>
    <property type="match status" value="1"/>
</dbReference>
<dbReference type="InterPro" id="IPR004291">
    <property type="entry name" value="Transposase_IS66_central"/>
</dbReference>
<evidence type="ECO:0000259" key="1">
    <source>
        <dbReference type="Pfam" id="PF03050"/>
    </source>
</evidence>
<gene>
    <name evidence="3" type="ORF">AA0535_2175</name>
</gene>
<dbReference type="PANTHER" id="PTHR33678">
    <property type="entry name" value="BLL1576 PROTEIN"/>
    <property type="match status" value="1"/>
</dbReference>
<dbReference type="PANTHER" id="PTHR33678:SF1">
    <property type="entry name" value="BLL1576 PROTEIN"/>
    <property type="match status" value="1"/>
</dbReference>
<dbReference type="InterPro" id="IPR039552">
    <property type="entry name" value="IS66_C"/>
</dbReference>
<dbReference type="Pfam" id="PF13817">
    <property type="entry name" value="DDE_Tnp_IS66_C"/>
    <property type="match status" value="1"/>
</dbReference>
<comment type="caution">
    <text evidence="3">The sequence shown here is derived from an EMBL/GenBank/DDBJ whole genome shotgun (WGS) entry which is preliminary data.</text>
</comment>
<feature type="domain" description="Transposase IS66 central" evidence="1">
    <location>
        <begin position="3"/>
        <end position="137"/>
    </location>
</feature>
<feature type="domain" description="Transposase IS66 C-terminal" evidence="2">
    <location>
        <begin position="138"/>
        <end position="175"/>
    </location>
</feature>
<protein>
    <submittedName>
        <fullName evidence="3">Transposase</fullName>
    </submittedName>
</protein>
<dbReference type="InterPro" id="IPR052344">
    <property type="entry name" value="Transposase-related"/>
</dbReference>
<evidence type="ECO:0000259" key="2">
    <source>
        <dbReference type="Pfam" id="PF13817"/>
    </source>
</evidence>
<proteinExistence type="predicted"/>
<accession>A0ABQ0Q4K4</accession>
<evidence type="ECO:0000313" key="4">
    <source>
        <dbReference type="Proteomes" id="UP001062776"/>
    </source>
</evidence>
<dbReference type="Proteomes" id="UP001062776">
    <property type="component" value="Unassembled WGS sequence"/>
</dbReference>
<organism evidence="3 4">
    <name type="scientific">Asaia krungthepensis NRIC 0535</name>
    <dbReference type="NCBI Taxonomy" id="1307925"/>
    <lineage>
        <taxon>Bacteria</taxon>
        <taxon>Pseudomonadati</taxon>
        <taxon>Pseudomonadota</taxon>
        <taxon>Alphaproteobacteria</taxon>
        <taxon>Acetobacterales</taxon>
        <taxon>Acetobacteraceae</taxon>
        <taxon>Asaia</taxon>
    </lineage>
</organism>
<sequence>MREAALWAYLRRDFHDVWQGSGSALAKEALDRIGALYDVERAINGKSPEQRLAIRNAESRSRVVAFQAWCERQLARIPAKGVLARAIRYALNRWAVFTLFLEDGRVAIDNNAAERAVRPVCIGLKNYLFTSSDAGAMTLIESAKLAGLNPQDYRADMIACINENRINRLDELLPWNWQPLAAA</sequence>
<dbReference type="EMBL" id="BAPV01000037">
    <property type="protein sequence ID" value="GBQ91012.1"/>
    <property type="molecule type" value="Genomic_DNA"/>
</dbReference>
<reference evidence="3" key="1">
    <citation type="submission" date="2013-04" db="EMBL/GenBank/DDBJ databases">
        <title>The genome sequencing project of 58 acetic acid bacteria.</title>
        <authorList>
            <person name="Okamoto-Kainuma A."/>
            <person name="Ishikawa M."/>
            <person name="Umino S."/>
            <person name="Koizumi Y."/>
            <person name="Shiwa Y."/>
            <person name="Yoshikawa H."/>
            <person name="Matsutani M."/>
            <person name="Matsushita K."/>
        </authorList>
    </citation>
    <scope>NUCLEOTIDE SEQUENCE</scope>
    <source>
        <strain evidence="3">NRIC 0535</strain>
    </source>
</reference>
<keyword evidence="4" id="KW-1185">Reference proteome</keyword>
<name>A0ABQ0Q4K4_9PROT</name>
<evidence type="ECO:0000313" key="3">
    <source>
        <dbReference type="EMBL" id="GBQ91012.1"/>
    </source>
</evidence>